<accession>A0A0F5JQQ9</accession>
<name>A0A0F5JQQ9_9BACT</name>
<dbReference type="PATRIC" id="fig|927665.4.peg.224"/>
<evidence type="ECO:0000313" key="2">
    <source>
        <dbReference type="Proteomes" id="UP000033047"/>
    </source>
</evidence>
<dbReference type="STRING" id="927665.HMPREF1535_00223"/>
<dbReference type="RefSeq" id="WP_046145051.1">
    <property type="nucleotide sequence ID" value="NZ_KQ033912.1"/>
</dbReference>
<organism evidence="1 2">
    <name type="scientific">Parabacteroides goldsteinii DSM 19448 = WAL 12034</name>
    <dbReference type="NCBI Taxonomy" id="927665"/>
    <lineage>
        <taxon>Bacteria</taxon>
        <taxon>Pseudomonadati</taxon>
        <taxon>Bacteroidota</taxon>
        <taxon>Bacteroidia</taxon>
        <taxon>Bacteroidales</taxon>
        <taxon>Tannerellaceae</taxon>
        <taxon>Parabacteroides</taxon>
    </lineage>
</organism>
<gene>
    <name evidence="1" type="ORF">HMPREF1535_00223</name>
</gene>
<protein>
    <recommendedName>
        <fullName evidence="3">DUF2693 domain-containing protein</fullName>
    </recommendedName>
</protein>
<comment type="caution">
    <text evidence="1">The sequence shown here is derived from an EMBL/GenBank/DDBJ whole genome shotgun (WGS) entry which is preliminary data.</text>
</comment>
<dbReference type="InterPro" id="IPR024401">
    <property type="entry name" value="WYL_prot"/>
</dbReference>
<dbReference type="AlphaFoldDB" id="A0A0F5JQQ9"/>
<evidence type="ECO:0008006" key="3">
    <source>
        <dbReference type="Google" id="ProtNLM"/>
    </source>
</evidence>
<dbReference type="HOGENOM" id="CLU_173052_0_0_10"/>
<dbReference type="Pfam" id="PF10902">
    <property type="entry name" value="WYL_2"/>
    <property type="match status" value="1"/>
</dbReference>
<dbReference type="Proteomes" id="UP000033047">
    <property type="component" value="Unassembled WGS sequence"/>
</dbReference>
<dbReference type="EMBL" id="AQHV01000001">
    <property type="protein sequence ID" value="KKB59950.1"/>
    <property type="molecule type" value="Genomic_DNA"/>
</dbReference>
<sequence length="111" mass="13266">MSTTFKSSMREVMSNAWRFFKVTGESFADCLKRAWQVYKLAKEMKKRTVQFFYQKVNGEIRQAFGTMKDEVIADKIKGNDTRRKNDDLFTYWDCEKEAFRSFKKFNLVKIA</sequence>
<evidence type="ECO:0000313" key="1">
    <source>
        <dbReference type="EMBL" id="KKB59950.1"/>
    </source>
</evidence>
<proteinExistence type="predicted"/>
<reference evidence="1 2" key="1">
    <citation type="submission" date="2013-04" db="EMBL/GenBank/DDBJ databases">
        <title>The Genome Sequence of Parabacteroides goldsteinii DSM 19448.</title>
        <authorList>
            <consortium name="The Broad Institute Genomics Platform"/>
            <person name="Earl A."/>
            <person name="Ward D."/>
            <person name="Feldgarden M."/>
            <person name="Gevers D."/>
            <person name="Martens E."/>
            <person name="Sakamoto M."/>
            <person name="Benno Y."/>
            <person name="Song Y."/>
            <person name="Liu C."/>
            <person name="Lee J."/>
            <person name="Bolanos M."/>
            <person name="Vaisanen M.L."/>
            <person name="Finegold S.M."/>
            <person name="Walker B."/>
            <person name="Young S."/>
            <person name="Zeng Q."/>
            <person name="Gargeya S."/>
            <person name="Fitzgerald M."/>
            <person name="Haas B."/>
            <person name="Abouelleil A."/>
            <person name="Allen A.W."/>
            <person name="Alvarado L."/>
            <person name="Arachchi H.M."/>
            <person name="Berlin A.M."/>
            <person name="Chapman S.B."/>
            <person name="Gainer-Dewar J."/>
            <person name="Goldberg J."/>
            <person name="Griggs A."/>
            <person name="Gujja S."/>
            <person name="Hansen M."/>
            <person name="Howarth C."/>
            <person name="Imamovic A."/>
            <person name="Ireland A."/>
            <person name="Larimer J."/>
            <person name="McCowan C."/>
            <person name="Murphy C."/>
            <person name="Pearson M."/>
            <person name="Poon T.W."/>
            <person name="Priest M."/>
            <person name="Roberts A."/>
            <person name="Saif S."/>
            <person name="Shea T."/>
            <person name="Sisk P."/>
            <person name="Sykes S."/>
            <person name="Wortman J."/>
            <person name="Nusbaum C."/>
            <person name="Birren B."/>
        </authorList>
    </citation>
    <scope>NUCLEOTIDE SEQUENCE [LARGE SCALE GENOMIC DNA]</scope>
    <source>
        <strain evidence="1 2">DSM 19448</strain>
    </source>
</reference>